<dbReference type="GO" id="GO:0006508">
    <property type="term" value="P:proteolysis"/>
    <property type="evidence" value="ECO:0007669"/>
    <property type="project" value="InterPro"/>
</dbReference>
<dbReference type="Proteomes" id="UP000009049">
    <property type="component" value="Chromosome"/>
</dbReference>
<evidence type="ECO:0000313" key="4">
    <source>
        <dbReference type="Proteomes" id="UP000009049"/>
    </source>
</evidence>
<dbReference type="InterPro" id="IPR000667">
    <property type="entry name" value="Peptidase_S13"/>
</dbReference>
<keyword evidence="4" id="KW-1185">Reference proteome</keyword>
<dbReference type="EMBL" id="CP001712">
    <property type="protein sequence ID" value="EAR14552.1"/>
    <property type="molecule type" value="Genomic_DNA"/>
</dbReference>
<proteinExistence type="inferred from homology"/>
<dbReference type="SUPFAM" id="SSF56601">
    <property type="entry name" value="beta-lactamase/transpeptidase-like"/>
    <property type="match status" value="1"/>
</dbReference>
<dbReference type="PANTHER" id="PTHR30023:SF0">
    <property type="entry name" value="PENICILLIN-SENSITIVE CARBOXYPEPTIDASE A"/>
    <property type="match status" value="1"/>
</dbReference>
<evidence type="ECO:0000256" key="1">
    <source>
        <dbReference type="ARBA" id="ARBA00006096"/>
    </source>
</evidence>
<dbReference type="GO" id="GO:0004185">
    <property type="term" value="F:serine-type carboxypeptidase activity"/>
    <property type="evidence" value="ECO:0007669"/>
    <property type="project" value="InterPro"/>
</dbReference>
<reference evidence="3 4" key="1">
    <citation type="journal article" date="2009" name="J. Bacteriol.">
        <title>Complete genome sequence of Robiginitalea biformata HTCC2501.</title>
        <authorList>
            <person name="Oh H.M."/>
            <person name="Giovannoni S.J."/>
            <person name="Lee K."/>
            <person name="Ferriera S."/>
            <person name="Johnson J."/>
            <person name="Cho J.C."/>
        </authorList>
    </citation>
    <scope>NUCLEOTIDE SEQUENCE [LARGE SCALE GENOMIC DNA]</scope>
    <source>
        <strain evidence="4">ATCC BAA-864 / HTCC2501 / KCTC 12146</strain>
    </source>
</reference>
<accession>A4CNT5</accession>
<evidence type="ECO:0000313" key="3">
    <source>
        <dbReference type="EMBL" id="EAR14552.1"/>
    </source>
</evidence>
<dbReference type="AlphaFoldDB" id="A4CNT5"/>
<gene>
    <name evidence="3" type="ordered locus">RB2501_00711</name>
</gene>
<dbReference type="InterPro" id="IPR012338">
    <property type="entry name" value="Beta-lactam/transpept-like"/>
</dbReference>
<dbReference type="HOGENOM" id="CLU_017692_1_2_10"/>
<dbReference type="Gene3D" id="3.40.710.10">
    <property type="entry name" value="DD-peptidase/beta-lactamase superfamily"/>
    <property type="match status" value="2"/>
</dbReference>
<dbReference type="PROSITE" id="PS51257">
    <property type="entry name" value="PROKAR_LIPOPROTEIN"/>
    <property type="match status" value="1"/>
</dbReference>
<dbReference type="eggNOG" id="COG2027">
    <property type="taxonomic scope" value="Bacteria"/>
</dbReference>
<sequence length="432" mass="48399">MPGYLLRFAIPYSVLGALAILVFLSGCSPVRKVNRHLNNQFQNEAHSNQFTGILLVDATSRDTLFSLNAEKYFTPASNVKLFTLYAALKTLPDRVPALKYARHRDSVYVVGTGDPSALHPDLMDSTALKFIRGFPHVTMVNSNLTDPAWGPGWSWDDFDAYYMPGRSAFPVHGNILRLIGYPDSLHVSPSIFRDSLSPRRGGRARSQLRNVFLRTPSPGDTLDIPLRISGQLERDLWAAFSGRVIVRGDTLPPTPLETLPGMASDSLYAKMMKESDNFIAEQLMLLVSGTQSDTLSFEAARDRVLEEFLPGMPQVPRWVDGSGLSRYNLFTPESVVFLLDKLYREFPEPRLFALLAQGGQDGTLAEWYRDSASPYVFGKTGSLSNNHNLSGYLVTLSGKRVCFSMMNNHFTQPSDVIKENMQELLQWVRENY</sequence>
<keyword evidence="2" id="KW-0378">Hydrolase</keyword>
<dbReference type="STRING" id="313596.RB2501_00711"/>
<name>A4CNT5_ROBBH</name>
<dbReference type="GO" id="GO:0000270">
    <property type="term" value="P:peptidoglycan metabolic process"/>
    <property type="evidence" value="ECO:0007669"/>
    <property type="project" value="TreeGrafter"/>
</dbReference>
<dbReference type="PRINTS" id="PR00922">
    <property type="entry name" value="DADACBPTASE3"/>
</dbReference>
<dbReference type="PANTHER" id="PTHR30023">
    <property type="entry name" value="D-ALANYL-D-ALANINE CARBOXYPEPTIDASE"/>
    <property type="match status" value="1"/>
</dbReference>
<comment type="similarity">
    <text evidence="1">Belongs to the peptidase S13 family.</text>
</comment>
<evidence type="ECO:0008006" key="5">
    <source>
        <dbReference type="Google" id="ProtNLM"/>
    </source>
</evidence>
<organism evidence="3 4">
    <name type="scientific">Robiginitalea biformata (strain ATCC BAA-864 / DSM 15991 / KCTC 12146 / HTCC2501)</name>
    <dbReference type="NCBI Taxonomy" id="313596"/>
    <lineage>
        <taxon>Bacteria</taxon>
        <taxon>Pseudomonadati</taxon>
        <taxon>Bacteroidota</taxon>
        <taxon>Flavobacteriia</taxon>
        <taxon>Flavobacteriales</taxon>
        <taxon>Flavobacteriaceae</taxon>
        <taxon>Robiginitalea</taxon>
    </lineage>
</organism>
<dbReference type="Pfam" id="PF02113">
    <property type="entry name" value="Peptidase_S13"/>
    <property type="match status" value="2"/>
</dbReference>
<evidence type="ECO:0000256" key="2">
    <source>
        <dbReference type="ARBA" id="ARBA00022801"/>
    </source>
</evidence>
<dbReference type="KEGG" id="rbi:RB2501_00711"/>
<protein>
    <recommendedName>
        <fullName evidence="5">D-alanyl-D-alanine carboxypeptidase/D-alanyl-D-alanine-endopeptidase</fullName>
    </recommendedName>
</protein>
<dbReference type="OrthoDB" id="9802627at2"/>